<keyword evidence="10" id="KW-0812">Transmembrane</keyword>
<dbReference type="Proteomes" id="UP001299970">
    <property type="component" value="Unassembled WGS sequence"/>
</dbReference>
<feature type="transmembrane region" description="Helical" evidence="10">
    <location>
        <begin position="155"/>
        <end position="175"/>
    </location>
</feature>
<evidence type="ECO:0000256" key="1">
    <source>
        <dbReference type="ARBA" id="ARBA00000085"/>
    </source>
</evidence>
<dbReference type="EMBL" id="JAKXMK010000065">
    <property type="protein sequence ID" value="MCH6172322.1"/>
    <property type="molecule type" value="Genomic_DNA"/>
</dbReference>
<dbReference type="PANTHER" id="PTHR24421:SF10">
    <property type="entry name" value="NITRATE_NITRITE SENSOR PROTEIN NARQ"/>
    <property type="match status" value="1"/>
</dbReference>
<feature type="domain" description="Histidine kinase/HSP90-like ATPase" evidence="11">
    <location>
        <begin position="319"/>
        <end position="413"/>
    </location>
</feature>
<evidence type="ECO:0000256" key="9">
    <source>
        <dbReference type="SAM" id="MobiDB-lite"/>
    </source>
</evidence>
<reference evidence="12 13" key="1">
    <citation type="submission" date="2022-03" db="EMBL/GenBank/DDBJ databases">
        <title>Pseudonocardia alaer sp. nov., a novel actinomycete isolated from reed forest soil.</title>
        <authorList>
            <person name="Wang L."/>
        </authorList>
    </citation>
    <scope>NUCLEOTIDE SEQUENCE [LARGE SCALE GENOMIC DNA]</scope>
    <source>
        <strain evidence="12 13">Y-16303</strain>
    </source>
</reference>
<comment type="catalytic activity">
    <reaction evidence="1">
        <text>ATP + protein L-histidine = ADP + protein N-phospho-L-histidine.</text>
        <dbReference type="EC" id="2.7.13.3"/>
    </reaction>
</comment>
<dbReference type="InterPro" id="IPR003594">
    <property type="entry name" value="HATPase_dom"/>
</dbReference>
<dbReference type="Gene3D" id="1.20.5.1930">
    <property type="match status" value="1"/>
</dbReference>
<dbReference type="GO" id="GO:0016301">
    <property type="term" value="F:kinase activity"/>
    <property type="evidence" value="ECO:0007669"/>
    <property type="project" value="UniProtKB-KW"/>
</dbReference>
<feature type="transmembrane region" description="Helical" evidence="10">
    <location>
        <begin position="44"/>
        <end position="64"/>
    </location>
</feature>
<feature type="transmembrane region" description="Helical" evidence="10">
    <location>
        <begin position="19"/>
        <end position="38"/>
    </location>
</feature>
<dbReference type="SUPFAM" id="SSF55874">
    <property type="entry name" value="ATPase domain of HSP90 chaperone/DNA topoisomerase II/histidine kinase"/>
    <property type="match status" value="1"/>
</dbReference>
<dbReference type="Pfam" id="PF23539">
    <property type="entry name" value="DUF7134"/>
    <property type="match status" value="1"/>
</dbReference>
<dbReference type="EC" id="2.7.13.3" evidence="2"/>
<name>A0ABS9TUT3_9PSEU</name>
<proteinExistence type="predicted"/>
<dbReference type="InterPro" id="IPR055558">
    <property type="entry name" value="DUF7134"/>
</dbReference>
<dbReference type="Pfam" id="PF07730">
    <property type="entry name" value="HisKA_3"/>
    <property type="match status" value="1"/>
</dbReference>
<dbReference type="InterPro" id="IPR036890">
    <property type="entry name" value="HATPase_C_sf"/>
</dbReference>
<evidence type="ECO:0000259" key="11">
    <source>
        <dbReference type="SMART" id="SM00387"/>
    </source>
</evidence>
<dbReference type="Pfam" id="PF02518">
    <property type="entry name" value="HATPase_c"/>
    <property type="match status" value="1"/>
</dbReference>
<organism evidence="12 13">
    <name type="scientific">Pseudonocardia alaniniphila</name>
    <dbReference type="NCBI Taxonomy" id="75291"/>
    <lineage>
        <taxon>Bacteria</taxon>
        <taxon>Bacillati</taxon>
        <taxon>Actinomycetota</taxon>
        <taxon>Actinomycetes</taxon>
        <taxon>Pseudonocardiales</taxon>
        <taxon>Pseudonocardiaceae</taxon>
        <taxon>Pseudonocardia</taxon>
    </lineage>
</organism>
<dbReference type="PANTHER" id="PTHR24421">
    <property type="entry name" value="NITRATE/NITRITE SENSOR PROTEIN NARX-RELATED"/>
    <property type="match status" value="1"/>
</dbReference>
<feature type="region of interest" description="Disordered" evidence="9">
    <location>
        <begin position="265"/>
        <end position="287"/>
    </location>
</feature>
<feature type="transmembrane region" description="Helical" evidence="10">
    <location>
        <begin position="120"/>
        <end position="140"/>
    </location>
</feature>
<keyword evidence="4" id="KW-0808">Transferase</keyword>
<evidence type="ECO:0000256" key="8">
    <source>
        <dbReference type="ARBA" id="ARBA00023012"/>
    </source>
</evidence>
<keyword evidence="6 12" id="KW-0418">Kinase</keyword>
<keyword evidence="7" id="KW-0067">ATP-binding</keyword>
<dbReference type="RefSeq" id="WP_241043126.1">
    <property type="nucleotide sequence ID" value="NZ_JAKXMK010000065.1"/>
</dbReference>
<keyword evidence="5" id="KW-0547">Nucleotide-binding</keyword>
<evidence type="ECO:0000256" key="2">
    <source>
        <dbReference type="ARBA" id="ARBA00012438"/>
    </source>
</evidence>
<evidence type="ECO:0000256" key="5">
    <source>
        <dbReference type="ARBA" id="ARBA00022741"/>
    </source>
</evidence>
<keyword evidence="3" id="KW-0597">Phosphoprotein</keyword>
<feature type="transmembrane region" description="Helical" evidence="10">
    <location>
        <begin position="71"/>
        <end position="90"/>
    </location>
</feature>
<dbReference type="CDD" id="cd16917">
    <property type="entry name" value="HATPase_UhpB-NarQ-NarX-like"/>
    <property type="match status" value="1"/>
</dbReference>
<keyword evidence="10" id="KW-0472">Membrane</keyword>
<dbReference type="SMART" id="SM00387">
    <property type="entry name" value="HATPase_c"/>
    <property type="match status" value="1"/>
</dbReference>
<evidence type="ECO:0000256" key="4">
    <source>
        <dbReference type="ARBA" id="ARBA00022679"/>
    </source>
</evidence>
<accession>A0ABS9TUT3</accession>
<comment type="caution">
    <text evidence="12">The sequence shown here is derived from an EMBL/GenBank/DDBJ whole genome shotgun (WGS) entry which is preliminary data.</text>
</comment>
<evidence type="ECO:0000256" key="7">
    <source>
        <dbReference type="ARBA" id="ARBA00022840"/>
    </source>
</evidence>
<dbReference type="InterPro" id="IPR050482">
    <property type="entry name" value="Sensor_HK_TwoCompSys"/>
</dbReference>
<keyword evidence="13" id="KW-1185">Reference proteome</keyword>
<gene>
    <name evidence="12" type="ORF">MMF94_42165</name>
</gene>
<sequence length="417" mass="43863">MHHFVGLGPRPECRRRRAVVVDVASAAALACLAVYTPLDPPGPAYPGPAWVAVLVGAAAGPPLLLRRRWSVPVLVWVVLVAVAATVLGVVGAGAMWVTYAPVAVALYTAASLTGRTIVAAAVLVAGLGTAAAAIPAFYWIHSPADRGPSGSEVPLWWQVELGIVVVLLSAAWAAGRVVRSRRVAKAEFARRSALEAVADERLRIARELHDVLGHSMSLIAIKASVAGRLADEHPEHAKAALNAIEQTSRAAMTEIRQLLGVLRPASAETGRPSTAENRGDADRGPLPGSADLPALVDRFRAPDLDVDLELSGTVALPPGIDLAVFRVVQEALTNVVKHAAARHCRVVVRKTTESVRIEVVDDGPARRVPRRRPGGGQGLIGMRERITAYGGTLTVGPLVDGGFQVVADIPRVEPDVP</sequence>
<dbReference type="Gene3D" id="3.30.565.10">
    <property type="entry name" value="Histidine kinase-like ATPase, C-terminal domain"/>
    <property type="match status" value="1"/>
</dbReference>
<protein>
    <recommendedName>
        <fullName evidence="2">histidine kinase</fullName>
        <ecNumber evidence="2">2.7.13.3</ecNumber>
    </recommendedName>
</protein>
<dbReference type="InterPro" id="IPR011712">
    <property type="entry name" value="Sig_transdc_His_kin_sub3_dim/P"/>
</dbReference>
<evidence type="ECO:0000313" key="13">
    <source>
        <dbReference type="Proteomes" id="UP001299970"/>
    </source>
</evidence>
<keyword evidence="10" id="KW-1133">Transmembrane helix</keyword>
<keyword evidence="8" id="KW-0902">Two-component regulatory system</keyword>
<evidence type="ECO:0000256" key="3">
    <source>
        <dbReference type="ARBA" id="ARBA00022553"/>
    </source>
</evidence>
<feature type="transmembrane region" description="Helical" evidence="10">
    <location>
        <begin position="96"/>
        <end position="113"/>
    </location>
</feature>
<evidence type="ECO:0000313" key="12">
    <source>
        <dbReference type="EMBL" id="MCH6172322.1"/>
    </source>
</evidence>
<evidence type="ECO:0000256" key="6">
    <source>
        <dbReference type="ARBA" id="ARBA00022777"/>
    </source>
</evidence>
<evidence type="ECO:0000256" key="10">
    <source>
        <dbReference type="SAM" id="Phobius"/>
    </source>
</evidence>